<reference evidence="1 2" key="1">
    <citation type="submission" date="2015-03" db="EMBL/GenBank/DDBJ databases">
        <authorList>
            <person name="Xie B.-B."/>
            <person name="Rong J.-C."/>
            <person name="Qin Q.-L."/>
            <person name="Zhang Y.-Z."/>
        </authorList>
    </citation>
    <scope>NUCLEOTIDE SEQUENCE [LARGE SCALE GENOMIC DNA]</scope>
    <source>
        <strain evidence="1 2">KMM 661</strain>
    </source>
</reference>
<dbReference type="EMBL" id="CP011036">
    <property type="protein sequence ID" value="ASM54541.1"/>
    <property type="molecule type" value="Genomic_DNA"/>
</dbReference>
<keyword evidence="2" id="KW-1185">Reference proteome</keyword>
<sequence>MQWLFSLCLAVFYVALRCRYIHSIGTLLALYLVSFNVVGMRT</sequence>
<protein>
    <submittedName>
        <fullName evidence="1">Uncharacterized protein</fullName>
    </submittedName>
</protein>
<evidence type="ECO:0000313" key="1">
    <source>
        <dbReference type="EMBL" id="ASM54541.1"/>
    </source>
</evidence>
<dbReference type="Proteomes" id="UP000198329">
    <property type="component" value="Chromosome I"/>
</dbReference>
<proteinExistence type="predicted"/>
<name>A0AAC9XXL5_9GAMM</name>
<dbReference type="KEGG" id="png:PNIG_a2532"/>
<gene>
    <name evidence="1" type="ORF">PNIG_a2532</name>
</gene>
<organism evidence="1 2">
    <name type="scientific">Pseudoalteromonas nigrifaciens</name>
    <dbReference type="NCBI Taxonomy" id="28109"/>
    <lineage>
        <taxon>Bacteria</taxon>
        <taxon>Pseudomonadati</taxon>
        <taxon>Pseudomonadota</taxon>
        <taxon>Gammaproteobacteria</taxon>
        <taxon>Alteromonadales</taxon>
        <taxon>Pseudoalteromonadaceae</taxon>
        <taxon>Pseudoalteromonas</taxon>
    </lineage>
</organism>
<dbReference type="AlphaFoldDB" id="A0AAC9XXL5"/>
<accession>A0AAC9XXL5</accession>
<evidence type="ECO:0000313" key="2">
    <source>
        <dbReference type="Proteomes" id="UP000198329"/>
    </source>
</evidence>